<dbReference type="SUPFAM" id="SSF46626">
    <property type="entry name" value="Cytochrome c"/>
    <property type="match status" value="1"/>
</dbReference>
<dbReference type="RefSeq" id="WP_238164997.1">
    <property type="nucleotide sequence ID" value="NZ_BFBR01000007.1"/>
</dbReference>
<evidence type="ECO:0000256" key="4">
    <source>
        <dbReference type="ARBA" id="ARBA00022729"/>
    </source>
</evidence>
<evidence type="ECO:0000313" key="16">
    <source>
        <dbReference type="EMBL" id="GBF58733.1"/>
    </source>
</evidence>
<dbReference type="NCBIfam" id="TIGR03075">
    <property type="entry name" value="PQQ_enz_alc_DH"/>
    <property type="match status" value="1"/>
</dbReference>
<accession>A0A2P2ECF3</accession>
<dbReference type="InterPro" id="IPR017512">
    <property type="entry name" value="PQQ_MeOH/EtOH_DH"/>
</dbReference>
<evidence type="ECO:0000256" key="2">
    <source>
        <dbReference type="ARBA" id="ARBA00022617"/>
    </source>
</evidence>
<reference evidence="16 17" key="1">
    <citation type="journal article" date="2018" name="Genome Announc.">
        <title>Draft Genome Sequence of "Candidatus Phycosocius bacilliformis," an Alphaproteobacterial Ectosymbiont of the Hydrocarbon-Producing Green Alga Botryococcus braunii.</title>
        <authorList>
            <person name="Tanabe Y."/>
            <person name="Yamaguchi H."/>
            <person name="Watanabe M.M."/>
        </authorList>
    </citation>
    <scope>NUCLEOTIDE SEQUENCE [LARGE SCALE GENOMIC DNA]</scope>
    <source>
        <strain evidence="16 17">BOTRYCO-2</strain>
    </source>
</reference>
<feature type="active site" description="Proton acceptor" evidence="10">
    <location>
        <position position="328"/>
    </location>
</feature>
<dbReference type="GO" id="GO:0016614">
    <property type="term" value="F:oxidoreductase activity, acting on CH-OH group of donors"/>
    <property type="evidence" value="ECO:0007669"/>
    <property type="project" value="InterPro"/>
</dbReference>
<protein>
    <submittedName>
        <fullName evidence="16">Quinohemoprotein alcohol dehydrogenase ADH IIB</fullName>
        <ecNumber evidence="16">1.1.9.1</ecNumber>
    </submittedName>
</protein>
<dbReference type="SMART" id="SM00564">
    <property type="entry name" value="PQQ"/>
    <property type="match status" value="4"/>
</dbReference>
<dbReference type="GO" id="GO:0005509">
    <property type="term" value="F:calcium ion binding"/>
    <property type="evidence" value="ECO:0007669"/>
    <property type="project" value="InterPro"/>
</dbReference>
<dbReference type="Pfam" id="PF13442">
    <property type="entry name" value="Cytochrome_CBB3"/>
    <property type="match status" value="1"/>
</dbReference>
<evidence type="ECO:0000256" key="3">
    <source>
        <dbReference type="ARBA" id="ARBA00022723"/>
    </source>
</evidence>
<feature type="binding site" evidence="11">
    <location>
        <position position="355"/>
    </location>
    <ligand>
        <name>pyrroloquinoline quinone</name>
        <dbReference type="ChEBI" id="CHEBI:58442"/>
    </ligand>
</feature>
<keyword evidence="9 13" id="KW-1015">Disulfide bond</keyword>
<feature type="binding site" evidence="11">
    <location>
        <position position="140"/>
    </location>
    <ligand>
        <name>pyrroloquinoline quinone</name>
        <dbReference type="ChEBI" id="CHEBI:58442"/>
    </ligand>
</feature>
<keyword evidence="6 11" id="KW-0634">PQQ</keyword>
<keyword evidence="3 12" id="KW-0479">Metal-binding</keyword>
<dbReference type="SUPFAM" id="SSF50998">
    <property type="entry name" value="Quinoprotein alcohol dehydrogenase-like"/>
    <property type="match status" value="1"/>
</dbReference>
<dbReference type="EC" id="1.1.9.1" evidence="16"/>
<dbReference type="PANTHER" id="PTHR32303">
    <property type="entry name" value="QUINOPROTEIN ALCOHOL DEHYDROGENASE (CYTOCHROME C)"/>
    <property type="match status" value="1"/>
</dbReference>
<evidence type="ECO:0000259" key="15">
    <source>
        <dbReference type="PROSITE" id="PS51007"/>
    </source>
</evidence>
<feature type="binding site" evidence="11">
    <location>
        <position position="184"/>
    </location>
    <ligand>
        <name>pyrroloquinoline quinone</name>
        <dbReference type="ChEBI" id="CHEBI:58442"/>
    </ligand>
</feature>
<feature type="domain" description="Cytochrome c" evidence="15">
    <location>
        <begin position="629"/>
        <end position="707"/>
    </location>
</feature>
<evidence type="ECO:0000313" key="17">
    <source>
        <dbReference type="Proteomes" id="UP000245086"/>
    </source>
</evidence>
<dbReference type="InterPro" id="IPR009056">
    <property type="entry name" value="Cyt_c-like_dom"/>
</dbReference>
<dbReference type="Proteomes" id="UP000245086">
    <property type="component" value="Unassembled WGS sequence"/>
</dbReference>
<dbReference type="AlphaFoldDB" id="A0A2P2ECF3"/>
<proteinExistence type="inferred from homology"/>
<keyword evidence="5 12" id="KW-0106">Calcium</keyword>
<feature type="disulfide bond" evidence="13">
    <location>
        <begin position="134"/>
        <end position="135"/>
    </location>
</feature>
<keyword evidence="8 12" id="KW-0408">Iron</keyword>
<dbReference type="InterPro" id="IPR018391">
    <property type="entry name" value="PQQ_b-propeller_rpt"/>
</dbReference>
<dbReference type="Pfam" id="PF01011">
    <property type="entry name" value="PQQ"/>
    <property type="match status" value="2"/>
</dbReference>
<feature type="chain" id="PRO_5015198080" evidence="14">
    <location>
        <begin position="22"/>
        <end position="728"/>
    </location>
</feature>
<evidence type="ECO:0000256" key="1">
    <source>
        <dbReference type="ARBA" id="ARBA00008156"/>
    </source>
</evidence>
<feature type="binding site" evidence="12">
    <location>
        <position position="328"/>
    </location>
    <ligand>
        <name>Ca(2+)</name>
        <dbReference type="ChEBI" id="CHEBI:29108"/>
    </ligand>
</feature>
<feature type="binding site" description="axial binding residue" evidence="12">
    <location>
        <position position="684"/>
    </location>
    <ligand>
        <name>heme c</name>
        <dbReference type="ChEBI" id="CHEBI:61717"/>
    </ligand>
    <ligandPart>
        <name>Fe</name>
        <dbReference type="ChEBI" id="CHEBI:18248"/>
    </ligandPart>
</feature>
<feature type="binding site" description="covalent" evidence="11">
    <location>
        <position position="645"/>
    </location>
    <ligand>
        <name>heme c</name>
        <dbReference type="ChEBI" id="CHEBI:61717"/>
    </ligand>
</feature>
<dbReference type="InterPro" id="IPR001479">
    <property type="entry name" value="Quinoprotein_DH_CS"/>
</dbReference>
<evidence type="ECO:0000256" key="6">
    <source>
        <dbReference type="ARBA" id="ARBA00022891"/>
    </source>
</evidence>
<keyword evidence="4 14" id="KW-0732">Signal</keyword>
<comment type="caution">
    <text evidence="16">The sequence shown here is derived from an EMBL/GenBank/DDBJ whole genome shotgun (WGS) entry which is preliminary data.</text>
</comment>
<feature type="binding site" description="axial binding residue" evidence="12">
    <location>
        <position position="646"/>
    </location>
    <ligand>
        <name>heme c</name>
        <dbReference type="ChEBI" id="CHEBI:61717"/>
    </ligand>
    <ligandPart>
        <name>Fe</name>
        <dbReference type="ChEBI" id="CHEBI:18248"/>
    </ligandPart>
</feature>
<dbReference type="GO" id="GO:0030288">
    <property type="term" value="C:outer membrane-bounded periplasmic space"/>
    <property type="evidence" value="ECO:0007669"/>
    <property type="project" value="InterPro"/>
</dbReference>
<gene>
    <name evidence="16" type="primary">qbdA</name>
    <name evidence="16" type="ORF">PbB2_02421</name>
</gene>
<keyword evidence="17" id="KW-1185">Reference proteome</keyword>
<dbReference type="GO" id="GO:0016020">
    <property type="term" value="C:membrane"/>
    <property type="evidence" value="ECO:0007669"/>
    <property type="project" value="InterPro"/>
</dbReference>
<dbReference type="GO" id="GO:0020037">
    <property type="term" value="F:heme binding"/>
    <property type="evidence" value="ECO:0007669"/>
    <property type="project" value="InterPro"/>
</dbReference>
<feature type="binding site" evidence="11">
    <location>
        <position position="263"/>
    </location>
    <ligand>
        <name>pyrroloquinoline quinone</name>
        <dbReference type="ChEBI" id="CHEBI:58442"/>
    </ligand>
</feature>
<comment type="similarity">
    <text evidence="1">Belongs to the bacterial PQQ dehydrogenase family.</text>
</comment>
<evidence type="ECO:0000256" key="9">
    <source>
        <dbReference type="ARBA" id="ARBA00023157"/>
    </source>
</evidence>
<keyword evidence="2 11" id="KW-0349">Heme</keyword>
<feature type="binding site" evidence="11">
    <location>
        <begin position="427"/>
        <end position="428"/>
    </location>
    <ligand>
        <name>pyrroloquinoline quinone</name>
        <dbReference type="ChEBI" id="CHEBI:58442"/>
    </ligand>
</feature>
<dbReference type="InterPro" id="IPR036909">
    <property type="entry name" value="Cyt_c-like_dom_sf"/>
</dbReference>
<dbReference type="PROSITE" id="PS51007">
    <property type="entry name" value="CYTC"/>
    <property type="match status" value="1"/>
</dbReference>
<evidence type="ECO:0000256" key="10">
    <source>
        <dbReference type="PIRSR" id="PIRSR617512-1"/>
    </source>
</evidence>
<feature type="binding site" evidence="11">
    <location>
        <begin position="200"/>
        <end position="201"/>
    </location>
    <ligand>
        <name>pyrroloquinoline quinone</name>
        <dbReference type="ChEBI" id="CHEBI:58442"/>
    </ligand>
</feature>
<feature type="binding site" evidence="11">
    <location>
        <position position="88"/>
    </location>
    <ligand>
        <name>pyrroloquinoline quinone</name>
        <dbReference type="ChEBI" id="CHEBI:58442"/>
    </ligand>
</feature>
<evidence type="ECO:0000256" key="13">
    <source>
        <dbReference type="PIRSR" id="PIRSR617512-4"/>
    </source>
</evidence>
<evidence type="ECO:0000256" key="5">
    <source>
        <dbReference type="ARBA" id="ARBA00022837"/>
    </source>
</evidence>
<feature type="binding site" description="covalent" evidence="11">
    <location>
        <position position="642"/>
    </location>
    <ligand>
        <name>heme c</name>
        <dbReference type="ChEBI" id="CHEBI:61717"/>
    </ligand>
</feature>
<comment type="cofactor">
    <cofactor evidence="12">
        <name>Ca(2+)</name>
        <dbReference type="ChEBI" id="CHEBI:29108"/>
    </cofactor>
    <text evidence="12">Binds 1 Ca(2+) ion per subunit.</text>
</comment>
<dbReference type="EMBL" id="BFBR01000007">
    <property type="protein sequence ID" value="GBF58733.1"/>
    <property type="molecule type" value="Genomic_DNA"/>
</dbReference>
<feature type="binding site" evidence="12">
    <location>
        <position position="283"/>
    </location>
    <ligand>
        <name>Ca(2+)</name>
        <dbReference type="ChEBI" id="CHEBI:29108"/>
    </ligand>
</feature>
<feature type="binding site" evidence="12">
    <location>
        <position position="202"/>
    </location>
    <ligand>
        <name>Ca(2+)</name>
        <dbReference type="ChEBI" id="CHEBI:29108"/>
    </ligand>
</feature>
<feature type="signal peptide" evidence="14">
    <location>
        <begin position="1"/>
        <end position="21"/>
    </location>
</feature>
<evidence type="ECO:0000256" key="12">
    <source>
        <dbReference type="PIRSR" id="PIRSR617512-3"/>
    </source>
</evidence>
<dbReference type="CDD" id="cd10279">
    <property type="entry name" value="PQQ_ADH_II"/>
    <property type="match status" value="1"/>
</dbReference>
<comment type="cofactor">
    <cofactor evidence="11">
        <name>heme c</name>
        <dbReference type="ChEBI" id="CHEBI:61717"/>
    </cofactor>
    <text evidence="11">Binds 1 heme c group per subunit.</text>
</comment>
<dbReference type="Gene3D" id="1.10.760.10">
    <property type="entry name" value="Cytochrome c-like domain"/>
    <property type="match status" value="1"/>
</dbReference>
<dbReference type="PROSITE" id="PS00364">
    <property type="entry name" value="BACTERIAL_PQQ_2"/>
    <property type="match status" value="1"/>
</dbReference>
<name>A0A2P2ECF3_9PROT</name>
<comment type="cofactor">
    <cofactor evidence="11">
        <name>pyrroloquinoline quinone</name>
        <dbReference type="ChEBI" id="CHEBI:58442"/>
    </cofactor>
    <text evidence="11">Binds 1 PQQ group per subunit.</text>
</comment>
<sequence length="728" mass="78110">MIRRILASGAVMMGLWTAACAPDTSNSPAAKVDAARLSSAATDGDNWMSYGRTYDEQRFSPLDQINTGNVGQLGLAWVHEFETDRGHEATPIMVDGVIYTTTSWSKVAALDAKTGKLLWSYDPKVRGETAHKACCDVVNRGVAVWGGKVFVGALDGRLIALDARNGKEIWSKVTVDQGQAYTITGAPRVVKGKVLIGNGGAEYGVRGYISAYDADSGDMVWRFYTTPNPKGEPDGQVSDALLKTKAAPTWGEGAWRQSGGGGTVWDAMAYDPELDLLYFGVGNGSPWNHQIRSGGKGDNLFVSSIVAVRPDTGSYVWHYQTTPGDSWDFTATQHLMLAELPMGGKTRKVIMQVPKNGFFYVLDRATGELLSANPLFPMPKEADLAPGMPVPWAHSVDLKTGRPNENPSARFAKAPALVFPAPFGVHNWHPMAMNPKENLVYVPAMLVPAATGNQAEPYRQIAGAWNTGTNMGLAALPDDEAQRKAIRAMLTGMLVAWDPVAGKPRWTVPRKFPWNSGILATAGGLVFQGTSEGFLEAFNAADGTKVWSYETQNGIIAPPMTYKIDGEQYVAVMVGYGGAIIAAPLAAPDRPVSLKGRLMVFKIGGTAKATPYVIPEKVALDLSTTLAPGNPQAGFNHFMRHCQVCHGASATGGLLPDLRYSPAIQDAGTWKQIVFDGANASRGMVSFSSWLNPAEIEDIRAYVVQQAKVHYRQLGTGPAAKDGAKTGN</sequence>
<evidence type="ECO:0000256" key="14">
    <source>
        <dbReference type="SAM" id="SignalP"/>
    </source>
</evidence>
<dbReference type="InterPro" id="IPR002372">
    <property type="entry name" value="PQQ_rpt_dom"/>
</dbReference>
<dbReference type="GO" id="GO:0009055">
    <property type="term" value="F:electron transfer activity"/>
    <property type="evidence" value="ECO:0007669"/>
    <property type="project" value="InterPro"/>
</dbReference>
<keyword evidence="7 16" id="KW-0560">Oxidoreductase</keyword>
<evidence type="ECO:0000256" key="7">
    <source>
        <dbReference type="ARBA" id="ARBA00023002"/>
    </source>
</evidence>
<dbReference type="InterPro" id="IPR011047">
    <property type="entry name" value="Quinoprotein_ADH-like_sf"/>
</dbReference>
<evidence type="ECO:0000256" key="8">
    <source>
        <dbReference type="ARBA" id="ARBA00023004"/>
    </source>
</evidence>
<evidence type="ECO:0000256" key="11">
    <source>
        <dbReference type="PIRSR" id="PIRSR617512-2"/>
    </source>
</evidence>
<organism evidence="16 17">
    <name type="scientific">Candidatus Phycosocius bacilliformis</name>
    <dbReference type="NCBI Taxonomy" id="1445552"/>
    <lineage>
        <taxon>Bacteria</taxon>
        <taxon>Pseudomonadati</taxon>
        <taxon>Pseudomonadota</taxon>
        <taxon>Alphaproteobacteria</taxon>
        <taxon>Caulobacterales</taxon>
        <taxon>Caulobacterales incertae sedis</taxon>
        <taxon>Candidatus Phycosocius</taxon>
    </lineage>
</organism>
<dbReference type="Gene3D" id="2.140.10.10">
    <property type="entry name" value="Quinoprotein alcohol dehydrogenase-like superfamily"/>
    <property type="match status" value="1"/>
</dbReference>
<dbReference type="PROSITE" id="PS51257">
    <property type="entry name" value="PROKAR_LIPOPROTEIN"/>
    <property type="match status" value="1"/>
</dbReference>